<dbReference type="PANTHER" id="PTHR31884">
    <property type="entry name" value="POLYGALACTURONASE"/>
    <property type="match status" value="1"/>
</dbReference>
<gene>
    <name evidence="5" type="ORF">Pfra01_002266600</name>
</gene>
<sequence>MKLATSTLAALALFVATSNGLDLVTQTEVGLESQAGQVGQVSPYSQAGEDSPNQAEQVQQNEASRAQDDSTDQSQQVQQDDASAEDSPNQADQMQQNDANQTDSPNQADQTQQNDASQADSPNQADQTQQDGTCTLTGTYVNGTDVSRCSNIVIDSLTVPAGVMLDLTNVTDGANIKFQGTTTFGQKVSVYVCFISHVPVLT</sequence>
<feature type="region of interest" description="Disordered" evidence="3">
    <location>
        <begin position="35"/>
        <end position="133"/>
    </location>
</feature>
<feature type="compositionally biased region" description="Polar residues" evidence="3">
    <location>
        <begin position="35"/>
        <end position="45"/>
    </location>
</feature>
<dbReference type="AlphaFoldDB" id="A0A9W6Y6K7"/>
<feature type="chain" id="PRO_5040983550" evidence="4">
    <location>
        <begin position="21"/>
        <end position="202"/>
    </location>
</feature>
<keyword evidence="1 4" id="KW-0732">Signal</keyword>
<dbReference type="EMBL" id="BSXT01003485">
    <property type="protein sequence ID" value="GMF54358.1"/>
    <property type="molecule type" value="Genomic_DNA"/>
</dbReference>
<evidence type="ECO:0000256" key="2">
    <source>
        <dbReference type="ARBA" id="ARBA00023316"/>
    </source>
</evidence>
<comment type="caution">
    <text evidence="5">The sequence shown here is derived from an EMBL/GenBank/DDBJ whole genome shotgun (WGS) entry which is preliminary data.</text>
</comment>
<keyword evidence="6" id="KW-1185">Reference proteome</keyword>
<evidence type="ECO:0000313" key="5">
    <source>
        <dbReference type="EMBL" id="GMF54358.1"/>
    </source>
</evidence>
<dbReference type="GO" id="GO:0071555">
    <property type="term" value="P:cell wall organization"/>
    <property type="evidence" value="ECO:0007669"/>
    <property type="project" value="UniProtKB-KW"/>
</dbReference>
<feature type="signal peptide" evidence="4">
    <location>
        <begin position="1"/>
        <end position="20"/>
    </location>
</feature>
<protein>
    <submittedName>
        <fullName evidence="5">Unnamed protein product</fullName>
    </submittedName>
</protein>
<dbReference type="GO" id="GO:0005576">
    <property type="term" value="C:extracellular region"/>
    <property type="evidence" value="ECO:0007669"/>
    <property type="project" value="TreeGrafter"/>
</dbReference>
<dbReference type="GO" id="GO:0045490">
    <property type="term" value="P:pectin catabolic process"/>
    <property type="evidence" value="ECO:0007669"/>
    <property type="project" value="TreeGrafter"/>
</dbReference>
<feature type="compositionally biased region" description="Low complexity" evidence="3">
    <location>
        <begin position="72"/>
        <end position="101"/>
    </location>
</feature>
<dbReference type="InterPro" id="IPR050434">
    <property type="entry name" value="Glycosyl_hydrlase_28"/>
</dbReference>
<feature type="compositionally biased region" description="Polar residues" evidence="3">
    <location>
        <begin position="51"/>
        <end position="62"/>
    </location>
</feature>
<evidence type="ECO:0000256" key="3">
    <source>
        <dbReference type="SAM" id="MobiDB-lite"/>
    </source>
</evidence>
<proteinExistence type="predicted"/>
<evidence type="ECO:0000256" key="4">
    <source>
        <dbReference type="SAM" id="SignalP"/>
    </source>
</evidence>
<evidence type="ECO:0000313" key="6">
    <source>
        <dbReference type="Proteomes" id="UP001165121"/>
    </source>
</evidence>
<accession>A0A9W6Y6K7</accession>
<dbReference type="Proteomes" id="UP001165121">
    <property type="component" value="Unassembled WGS sequence"/>
</dbReference>
<name>A0A9W6Y6K7_9STRA</name>
<reference evidence="5" key="1">
    <citation type="submission" date="2023-04" db="EMBL/GenBank/DDBJ databases">
        <title>Phytophthora fragariaefolia NBRC 109709.</title>
        <authorList>
            <person name="Ichikawa N."/>
            <person name="Sato H."/>
            <person name="Tonouchi N."/>
        </authorList>
    </citation>
    <scope>NUCLEOTIDE SEQUENCE</scope>
    <source>
        <strain evidence="5">NBRC 109709</strain>
    </source>
</reference>
<dbReference type="GO" id="GO:0004650">
    <property type="term" value="F:polygalacturonase activity"/>
    <property type="evidence" value="ECO:0007669"/>
    <property type="project" value="TreeGrafter"/>
</dbReference>
<organism evidence="5 6">
    <name type="scientific">Phytophthora fragariaefolia</name>
    <dbReference type="NCBI Taxonomy" id="1490495"/>
    <lineage>
        <taxon>Eukaryota</taxon>
        <taxon>Sar</taxon>
        <taxon>Stramenopiles</taxon>
        <taxon>Oomycota</taxon>
        <taxon>Peronosporomycetes</taxon>
        <taxon>Peronosporales</taxon>
        <taxon>Peronosporaceae</taxon>
        <taxon>Phytophthora</taxon>
    </lineage>
</organism>
<dbReference type="OrthoDB" id="129753at2759"/>
<dbReference type="PANTHER" id="PTHR31884:SF1">
    <property type="entry name" value="POLYGALACTURONASE"/>
    <property type="match status" value="1"/>
</dbReference>
<evidence type="ECO:0000256" key="1">
    <source>
        <dbReference type="ARBA" id="ARBA00022729"/>
    </source>
</evidence>
<feature type="compositionally biased region" description="Polar residues" evidence="3">
    <location>
        <begin position="102"/>
        <end position="133"/>
    </location>
</feature>
<keyword evidence="2" id="KW-0961">Cell wall biogenesis/degradation</keyword>